<gene>
    <name evidence="3" type="ORF">RGQ30_17760</name>
</gene>
<evidence type="ECO:0000313" key="4">
    <source>
        <dbReference type="Proteomes" id="UP001329151"/>
    </source>
</evidence>
<dbReference type="Pfam" id="PF12706">
    <property type="entry name" value="Lactamase_B_2"/>
    <property type="match status" value="1"/>
</dbReference>
<keyword evidence="4" id="KW-1185">Reference proteome</keyword>
<dbReference type="KEGG" id="lto:RGQ30_17760"/>
<proteinExistence type="predicted"/>
<dbReference type="RefSeq" id="WP_130556239.1">
    <property type="nucleotide sequence ID" value="NZ_AP028947.1"/>
</dbReference>
<evidence type="ECO:0000313" key="3">
    <source>
        <dbReference type="EMBL" id="BET26275.1"/>
    </source>
</evidence>
<dbReference type="SUPFAM" id="SSF56281">
    <property type="entry name" value="Metallo-hydrolase/oxidoreductase"/>
    <property type="match status" value="1"/>
</dbReference>
<evidence type="ECO:0000259" key="2">
    <source>
        <dbReference type="SMART" id="SM00849"/>
    </source>
</evidence>
<dbReference type="InterPro" id="IPR001279">
    <property type="entry name" value="Metallo-B-lactamas"/>
</dbReference>
<reference evidence="3 4" key="1">
    <citation type="submission" date="2023-10" db="EMBL/GenBank/DDBJ databases">
        <title>Complete Genome Sequence of Limnobacter thiooxidans CS-K2T, Isolated from freshwater lake sediments in Bavaria, Germany.</title>
        <authorList>
            <person name="Naruki M."/>
            <person name="Watanabe A."/>
            <person name="Warashina T."/>
            <person name="Morita T."/>
            <person name="Arakawa K."/>
        </authorList>
    </citation>
    <scope>NUCLEOTIDE SEQUENCE [LARGE SCALE GENOMIC DNA]</scope>
    <source>
        <strain evidence="3 4">CS-K2</strain>
    </source>
</reference>
<accession>A0AA86MER5</accession>
<dbReference type="Gene3D" id="3.60.15.10">
    <property type="entry name" value="Ribonuclease Z/Hydroxyacylglutathione hydrolase-like"/>
    <property type="match status" value="1"/>
</dbReference>
<dbReference type="PANTHER" id="PTHR46018">
    <property type="entry name" value="ZINC PHOSPHODIESTERASE ELAC PROTEIN 1"/>
    <property type="match status" value="1"/>
</dbReference>
<feature type="domain" description="Metallo-beta-lactamase" evidence="2">
    <location>
        <begin position="68"/>
        <end position="280"/>
    </location>
</feature>
<dbReference type="PANTHER" id="PTHR46018:SF2">
    <property type="entry name" value="ZINC PHOSPHODIESTERASE ELAC PROTEIN 1"/>
    <property type="match status" value="1"/>
</dbReference>
<dbReference type="GO" id="GO:0042781">
    <property type="term" value="F:3'-tRNA processing endoribonuclease activity"/>
    <property type="evidence" value="ECO:0007669"/>
    <property type="project" value="TreeGrafter"/>
</dbReference>
<protein>
    <submittedName>
        <fullName evidence="3">MBL fold metallo-hydrolase</fullName>
    </submittedName>
</protein>
<keyword evidence="1" id="KW-0378">Hydrolase</keyword>
<dbReference type="InterPro" id="IPR044094">
    <property type="entry name" value="AtsA-like_MBL-fold"/>
</dbReference>
<sequence>MFRKLLLASIALILLGGGIAYLQRTPIAMALVEKIVGERMQDPLARLEDGLHVGLCGTGSPFPDPDRAAPCTLVIAGKDMFLFDAGSAAAKQISIMRFSTGQLKGVFITHFHSDHIDGLGEVLMTRWAQHTEGQRLTVHGPNGISNVLQGFKQAYTADTGYRTAHHGAAIMPNELAGADVNEFSVQKGQYTTVLQQPDLLIEAFAVNHQPISPAVGYRINYKGRTVVLSGDTTGDEQVKDAARNADLLIHEALSPELVGKLQEAALNNKRSKLAKIFADIPNYHATPLDVAELAQEAGVGHVVLSHIVPPLPLPPLREVFLGKAPEIFKGPFRIGEDGDFITLPAGSKDVIYSRR</sequence>
<dbReference type="EMBL" id="AP028947">
    <property type="protein sequence ID" value="BET26275.1"/>
    <property type="molecule type" value="Genomic_DNA"/>
</dbReference>
<name>A0AA86MER5_9BURK</name>
<dbReference type="InterPro" id="IPR036866">
    <property type="entry name" value="RibonucZ/Hydroxyglut_hydro"/>
</dbReference>
<dbReference type="SMART" id="SM00849">
    <property type="entry name" value="Lactamase_B"/>
    <property type="match status" value="1"/>
</dbReference>
<dbReference type="CDD" id="cd07719">
    <property type="entry name" value="arylsulfatase_AtsA-like_MBL-fold"/>
    <property type="match status" value="1"/>
</dbReference>
<evidence type="ECO:0000256" key="1">
    <source>
        <dbReference type="ARBA" id="ARBA00022801"/>
    </source>
</evidence>
<dbReference type="AlphaFoldDB" id="A0AA86MER5"/>
<organism evidence="3 4">
    <name type="scientific">Limnobacter thiooxidans</name>
    <dbReference type="NCBI Taxonomy" id="131080"/>
    <lineage>
        <taxon>Bacteria</taxon>
        <taxon>Pseudomonadati</taxon>
        <taxon>Pseudomonadota</taxon>
        <taxon>Betaproteobacteria</taxon>
        <taxon>Burkholderiales</taxon>
        <taxon>Burkholderiaceae</taxon>
        <taxon>Limnobacter</taxon>
    </lineage>
</organism>
<dbReference type="Proteomes" id="UP001329151">
    <property type="component" value="Chromosome"/>
</dbReference>